<dbReference type="FunFam" id="3.40.50.720:FF:000643">
    <property type="entry name" value="Short chain dehydrogenase/reductase family oxidoreductase, putative"/>
    <property type="match status" value="1"/>
</dbReference>
<dbReference type="PANTHER" id="PTHR44229:SF4">
    <property type="entry name" value="15-HYDROXYPROSTAGLANDIN DEHYDROGENASE [NAD(+)]"/>
    <property type="match status" value="1"/>
</dbReference>
<dbReference type="InterPro" id="IPR002347">
    <property type="entry name" value="SDR_fam"/>
</dbReference>
<evidence type="ECO:0000256" key="2">
    <source>
        <dbReference type="ARBA" id="ARBA00022857"/>
    </source>
</evidence>
<dbReference type="InterPro" id="IPR020904">
    <property type="entry name" value="Sc_DH/Rdtase_CS"/>
</dbReference>
<keyword evidence="2" id="KW-0521">NADP</keyword>
<proteinExistence type="inferred from homology"/>
<dbReference type="EMBL" id="JAANBB010000011">
    <property type="protein sequence ID" value="KAF7556584.1"/>
    <property type="molecule type" value="Genomic_DNA"/>
</dbReference>
<organism evidence="4 5">
    <name type="scientific">Cylindrodendrum hubeiense</name>
    <dbReference type="NCBI Taxonomy" id="595255"/>
    <lineage>
        <taxon>Eukaryota</taxon>
        <taxon>Fungi</taxon>
        <taxon>Dikarya</taxon>
        <taxon>Ascomycota</taxon>
        <taxon>Pezizomycotina</taxon>
        <taxon>Sordariomycetes</taxon>
        <taxon>Hypocreomycetidae</taxon>
        <taxon>Hypocreales</taxon>
        <taxon>Nectriaceae</taxon>
        <taxon>Cylindrodendrum</taxon>
    </lineage>
</organism>
<dbReference type="Gene3D" id="3.40.50.720">
    <property type="entry name" value="NAD(P)-binding Rossmann-like Domain"/>
    <property type="match status" value="1"/>
</dbReference>
<dbReference type="PANTHER" id="PTHR44229">
    <property type="entry name" value="15-HYDROXYPROSTAGLANDIN DEHYDROGENASE [NAD(+)]"/>
    <property type="match status" value="1"/>
</dbReference>
<dbReference type="Proteomes" id="UP000722485">
    <property type="component" value="Unassembled WGS sequence"/>
</dbReference>
<protein>
    <recommendedName>
        <fullName evidence="6">15-hydroxyprostaglandin dehydrogenase</fullName>
    </recommendedName>
</protein>
<comment type="caution">
    <text evidence="4">The sequence shown here is derived from an EMBL/GenBank/DDBJ whole genome shotgun (WGS) entry which is preliminary data.</text>
</comment>
<dbReference type="OrthoDB" id="37659at2759"/>
<dbReference type="AlphaFoldDB" id="A0A9P5LLH8"/>
<dbReference type="PROSITE" id="PS00061">
    <property type="entry name" value="ADH_SHORT"/>
    <property type="match status" value="1"/>
</dbReference>
<dbReference type="Pfam" id="PF00106">
    <property type="entry name" value="adh_short"/>
    <property type="match status" value="1"/>
</dbReference>
<dbReference type="InterPro" id="IPR036291">
    <property type="entry name" value="NAD(P)-bd_dom_sf"/>
</dbReference>
<gene>
    <name evidence="4" type="ORF">G7Z17_g1299</name>
</gene>
<dbReference type="GO" id="GO:0016616">
    <property type="term" value="F:oxidoreductase activity, acting on the CH-OH group of donors, NAD or NADP as acceptor"/>
    <property type="evidence" value="ECO:0007669"/>
    <property type="project" value="TreeGrafter"/>
</dbReference>
<name>A0A9P5LLH8_9HYPO</name>
<dbReference type="PRINTS" id="PR00081">
    <property type="entry name" value="GDHRDH"/>
</dbReference>
<evidence type="ECO:0000256" key="3">
    <source>
        <dbReference type="ARBA" id="ARBA00023002"/>
    </source>
</evidence>
<dbReference type="SUPFAM" id="SSF51735">
    <property type="entry name" value="NAD(P)-binding Rossmann-fold domains"/>
    <property type="match status" value="1"/>
</dbReference>
<accession>A0A9P5LLH8</accession>
<keyword evidence="3" id="KW-0560">Oxidoreductase</keyword>
<dbReference type="GO" id="GO:0005737">
    <property type="term" value="C:cytoplasm"/>
    <property type="evidence" value="ECO:0007669"/>
    <property type="project" value="TreeGrafter"/>
</dbReference>
<reference evidence="4" key="1">
    <citation type="submission" date="2020-03" db="EMBL/GenBank/DDBJ databases">
        <title>Draft Genome Sequence of Cylindrodendrum hubeiense.</title>
        <authorList>
            <person name="Buettner E."/>
            <person name="Kellner H."/>
        </authorList>
    </citation>
    <scope>NUCLEOTIDE SEQUENCE</scope>
    <source>
        <strain evidence="4">IHI 201604</strain>
    </source>
</reference>
<evidence type="ECO:0008006" key="6">
    <source>
        <dbReference type="Google" id="ProtNLM"/>
    </source>
</evidence>
<comment type="similarity">
    <text evidence="1">Belongs to the short-chain dehydrogenases/reductases (SDR) family.</text>
</comment>
<evidence type="ECO:0000256" key="1">
    <source>
        <dbReference type="ARBA" id="ARBA00006484"/>
    </source>
</evidence>
<evidence type="ECO:0000313" key="5">
    <source>
        <dbReference type="Proteomes" id="UP000722485"/>
    </source>
</evidence>
<keyword evidence="5" id="KW-1185">Reference proteome</keyword>
<sequence>MASSSAVPFSVSGKTAIVTGAGSGINLAFAELLLSKGCNVVFADLSLRPEAQEVVSQHKDKAPRAVFVKTDVTSWPDLTAIFETALLEFGGFDIVCPGAGVYEPHWSSFWHPPGSEESKDEADAGHYKLLDINLTHPIRATQIAMSHWLHPRASSGSTHPVPAKASVENPKRVVHIASVAGYLPVFRAPMYGASKFAVTGFVRCLAPLDSSAGIRVNAVAPGVVRTPLWTEHPEKLVNVDETQDGWVTPQEVAQAMLNCVESEEHVGGTIVEVGKDNSRQVPYLNDPGPDMNPAAGIITSNAQKGDDMVWDWLGKEDIWGGKQK</sequence>
<evidence type="ECO:0000313" key="4">
    <source>
        <dbReference type="EMBL" id="KAF7556584.1"/>
    </source>
</evidence>